<evidence type="ECO:0000313" key="7">
    <source>
        <dbReference type="EMBL" id="OHA71242.1"/>
    </source>
</evidence>
<reference evidence="7 8" key="1">
    <citation type="journal article" date="2016" name="Nat. Commun.">
        <title>Thousands of microbial genomes shed light on interconnected biogeochemical processes in an aquifer system.</title>
        <authorList>
            <person name="Anantharaman K."/>
            <person name="Brown C.T."/>
            <person name="Hug L.A."/>
            <person name="Sharon I."/>
            <person name="Castelle C.J."/>
            <person name="Probst A.J."/>
            <person name="Thomas B.C."/>
            <person name="Singh A."/>
            <person name="Wilkins M.J."/>
            <person name="Karaoz U."/>
            <person name="Brodie E.L."/>
            <person name="Williams K.H."/>
            <person name="Hubbard S.S."/>
            <person name="Banfield J.F."/>
        </authorList>
    </citation>
    <scope>NUCLEOTIDE SEQUENCE [LARGE SCALE GENOMIC DNA]</scope>
</reference>
<dbReference type="PROSITE" id="PS00409">
    <property type="entry name" value="PROKAR_NTER_METHYL"/>
    <property type="match status" value="1"/>
</dbReference>
<dbReference type="GO" id="GO:0015628">
    <property type="term" value="P:protein secretion by the type II secretion system"/>
    <property type="evidence" value="ECO:0007669"/>
    <property type="project" value="InterPro"/>
</dbReference>
<evidence type="ECO:0008006" key="9">
    <source>
        <dbReference type="Google" id="ProtNLM"/>
    </source>
</evidence>
<keyword evidence="2" id="KW-0488">Methylation</keyword>
<evidence type="ECO:0000256" key="2">
    <source>
        <dbReference type="ARBA" id="ARBA00022481"/>
    </source>
</evidence>
<dbReference type="PANTHER" id="PTHR30093:SF44">
    <property type="entry name" value="TYPE II SECRETION SYSTEM CORE PROTEIN G"/>
    <property type="match status" value="1"/>
</dbReference>
<dbReference type="Pfam" id="PF07963">
    <property type="entry name" value="N_methyl"/>
    <property type="match status" value="1"/>
</dbReference>
<evidence type="ECO:0000256" key="6">
    <source>
        <dbReference type="SAM" id="Phobius"/>
    </source>
</evidence>
<keyword evidence="5 6" id="KW-0472">Membrane</keyword>
<dbReference type="SUPFAM" id="SSF54523">
    <property type="entry name" value="Pili subunits"/>
    <property type="match status" value="1"/>
</dbReference>
<organism evidence="7 8">
    <name type="scientific">Candidatus Wildermuthbacteria bacterium RIFCSPHIGHO2_02_FULL_49_9</name>
    <dbReference type="NCBI Taxonomy" id="1802456"/>
    <lineage>
        <taxon>Bacteria</taxon>
        <taxon>Candidatus Wildermuthiibacteriota</taxon>
    </lineage>
</organism>
<evidence type="ECO:0000256" key="5">
    <source>
        <dbReference type="ARBA" id="ARBA00023136"/>
    </source>
</evidence>
<name>A0A1G2RG36_9BACT</name>
<evidence type="ECO:0000256" key="4">
    <source>
        <dbReference type="ARBA" id="ARBA00022989"/>
    </source>
</evidence>
<feature type="transmembrane region" description="Helical" evidence="6">
    <location>
        <begin position="6"/>
        <end position="30"/>
    </location>
</feature>
<dbReference type="PRINTS" id="PR00813">
    <property type="entry name" value="BCTERIALGSPG"/>
</dbReference>
<dbReference type="AlphaFoldDB" id="A0A1G2RG36"/>
<dbReference type="NCBIfam" id="TIGR02532">
    <property type="entry name" value="IV_pilin_GFxxxE"/>
    <property type="match status" value="1"/>
</dbReference>
<comment type="caution">
    <text evidence="7">The sequence shown here is derived from an EMBL/GenBank/DDBJ whole genome shotgun (WGS) entry which is preliminary data.</text>
</comment>
<sequence>MKQKGFTLIELLVVIAIIGMLASIVLVSLGPARAKARDARRVADVRQMSTALEIEGADSPEALVGCTIADAPVNSCTSCVGCAVNNTIQDFVNFADPSVGVAGTACNSTSTATCQYSISQADGDPGATTGDYSICFFLEQGSGDLLAGKNAIKTNGVFVKASCP</sequence>
<evidence type="ECO:0000256" key="1">
    <source>
        <dbReference type="ARBA" id="ARBA00004167"/>
    </source>
</evidence>
<evidence type="ECO:0000256" key="3">
    <source>
        <dbReference type="ARBA" id="ARBA00022692"/>
    </source>
</evidence>
<dbReference type="GO" id="GO:0016020">
    <property type="term" value="C:membrane"/>
    <property type="evidence" value="ECO:0007669"/>
    <property type="project" value="UniProtKB-SubCell"/>
</dbReference>
<keyword evidence="3 6" id="KW-0812">Transmembrane</keyword>
<dbReference type="Proteomes" id="UP000178613">
    <property type="component" value="Unassembled WGS sequence"/>
</dbReference>
<gene>
    <name evidence="7" type="ORF">A3D64_02650</name>
</gene>
<dbReference type="EMBL" id="MHUB01000006">
    <property type="protein sequence ID" value="OHA71242.1"/>
    <property type="molecule type" value="Genomic_DNA"/>
</dbReference>
<comment type="subcellular location">
    <subcellularLocation>
        <location evidence="1">Membrane</location>
        <topology evidence="1">Single-pass membrane protein</topology>
    </subcellularLocation>
</comment>
<protein>
    <recommendedName>
        <fullName evidence="9">Type II secretion system protein GspH</fullName>
    </recommendedName>
</protein>
<keyword evidence="4 6" id="KW-1133">Transmembrane helix</keyword>
<accession>A0A1G2RG36</accession>
<dbReference type="InterPro" id="IPR045584">
    <property type="entry name" value="Pilin-like"/>
</dbReference>
<proteinExistence type="predicted"/>
<evidence type="ECO:0000313" key="8">
    <source>
        <dbReference type="Proteomes" id="UP000178613"/>
    </source>
</evidence>
<dbReference type="PANTHER" id="PTHR30093">
    <property type="entry name" value="GENERAL SECRETION PATHWAY PROTEIN G"/>
    <property type="match status" value="1"/>
</dbReference>
<dbReference type="Gene3D" id="3.30.700.10">
    <property type="entry name" value="Glycoprotein, Type 4 Pilin"/>
    <property type="match status" value="1"/>
</dbReference>
<dbReference type="GO" id="GO:0015627">
    <property type="term" value="C:type II protein secretion system complex"/>
    <property type="evidence" value="ECO:0007669"/>
    <property type="project" value="InterPro"/>
</dbReference>
<dbReference type="InterPro" id="IPR012902">
    <property type="entry name" value="N_methyl_site"/>
</dbReference>
<dbReference type="InterPro" id="IPR000983">
    <property type="entry name" value="Bac_GSPG_pilin"/>
</dbReference>